<evidence type="ECO:0000256" key="4">
    <source>
        <dbReference type="ARBA" id="ARBA00022763"/>
    </source>
</evidence>
<evidence type="ECO:0000256" key="6">
    <source>
        <dbReference type="ARBA" id="ARBA00023172"/>
    </source>
</evidence>
<reference evidence="13 14" key="1">
    <citation type="journal article" date="2020" name="Nat. Commun.">
        <title>Genome of Tripterygium wilfordii and identification of cytochrome P450 involved in triptolide biosynthesis.</title>
        <authorList>
            <person name="Tu L."/>
            <person name="Su P."/>
            <person name="Zhang Z."/>
            <person name="Gao L."/>
            <person name="Wang J."/>
            <person name="Hu T."/>
            <person name="Zhou J."/>
            <person name="Zhang Y."/>
            <person name="Zhao Y."/>
            <person name="Liu Y."/>
            <person name="Song Y."/>
            <person name="Tong Y."/>
            <person name="Lu Y."/>
            <person name="Yang J."/>
            <person name="Xu C."/>
            <person name="Jia M."/>
            <person name="Peters R.J."/>
            <person name="Huang L."/>
            <person name="Gao W."/>
        </authorList>
    </citation>
    <scope>NUCLEOTIDE SEQUENCE [LARGE SCALE GENOMIC DNA]</scope>
    <source>
        <strain evidence="14">cv. XIE 37</strain>
        <tissue evidence="13">Leaf</tissue>
    </source>
</reference>
<name>A0A7J7D9A5_TRIWF</name>
<dbReference type="PANTHER" id="PTHR13989">
    <property type="entry name" value="REPLICATION PROTEIN A-RELATED"/>
    <property type="match status" value="1"/>
</dbReference>
<organism evidence="13 14">
    <name type="scientific">Tripterygium wilfordii</name>
    <name type="common">Thunder God vine</name>
    <dbReference type="NCBI Taxonomy" id="458696"/>
    <lineage>
        <taxon>Eukaryota</taxon>
        <taxon>Viridiplantae</taxon>
        <taxon>Streptophyta</taxon>
        <taxon>Embryophyta</taxon>
        <taxon>Tracheophyta</taxon>
        <taxon>Spermatophyta</taxon>
        <taxon>Magnoliopsida</taxon>
        <taxon>eudicotyledons</taxon>
        <taxon>Gunneridae</taxon>
        <taxon>Pentapetalae</taxon>
        <taxon>rosids</taxon>
        <taxon>fabids</taxon>
        <taxon>Celastrales</taxon>
        <taxon>Celastraceae</taxon>
        <taxon>Tripterygium</taxon>
    </lineage>
</organism>
<keyword evidence="4" id="KW-0227">DNA damage</keyword>
<dbReference type="SUPFAM" id="SSF46785">
    <property type="entry name" value="Winged helix' DNA-binding domain"/>
    <property type="match status" value="1"/>
</dbReference>
<evidence type="ECO:0000256" key="5">
    <source>
        <dbReference type="ARBA" id="ARBA00023125"/>
    </source>
</evidence>
<dbReference type="GO" id="GO:0035861">
    <property type="term" value="C:site of double-strand break"/>
    <property type="evidence" value="ECO:0007669"/>
    <property type="project" value="TreeGrafter"/>
</dbReference>
<evidence type="ECO:0000256" key="8">
    <source>
        <dbReference type="ARBA" id="ARBA00023242"/>
    </source>
</evidence>
<evidence type="ECO:0000256" key="2">
    <source>
        <dbReference type="ARBA" id="ARBA00007815"/>
    </source>
</evidence>
<keyword evidence="6" id="KW-0233">DNA recombination</keyword>
<dbReference type="FunFam" id="2.40.50.140:FF:000184">
    <property type="entry name" value="replication protein A 32 kDa subunit A-like"/>
    <property type="match status" value="1"/>
</dbReference>
<dbReference type="Proteomes" id="UP000593562">
    <property type="component" value="Unassembled WGS sequence"/>
</dbReference>
<dbReference type="Pfam" id="PF01336">
    <property type="entry name" value="tRNA_anti-codon"/>
    <property type="match status" value="1"/>
</dbReference>
<dbReference type="GO" id="GO:0000724">
    <property type="term" value="P:double-strand break repair via homologous recombination"/>
    <property type="evidence" value="ECO:0007669"/>
    <property type="project" value="TreeGrafter"/>
</dbReference>
<dbReference type="InterPro" id="IPR012340">
    <property type="entry name" value="NA-bd_OB-fold"/>
</dbReference>
<dbReference type="CDD" id="cd04478">
    <property type="entry name" value="RPA2_DBD_D"/>
    <property type="match status" value="1"/>
</dbReference>
<dbReference type="InterPro" id="IPR014892">
    <property type="entry name" value="RPA_C"/>
</dbReference>
<dbReference type="InterPro" id="IPR040260">
    <property type="entry name" value="RFA2-like"/>
</dbReference>
<comment type="function">
    <text evidence="9">Component of the replication protein A complex (RPA) required for DNA recombination, repair and replication. The activity of RPA is mediated by single-stranded DNA binding and protein interactions. Required fo cell division in meristems. Involved in the maintenance of transcriptional epigenetic gene silencing (TGS) at specific loci (including some transposons) by regulating histone H3 acetylation, 'Lys-4' and 'Lys-9' methylation.</text>
</comment>
<comment type="similarity">
    <text evidence="2">Belongs to the replication factor A protein 2 family.</text>
</comment>
<protein>
    <submittedName>
        <fullName evidence="13">Replication protein A 32 kDa subunit B</fullName>
    </submittedName>
</protein>
<dbReference type="Gene3D" id="1.10.10.10">
    <property type="entry name" value="Winged helix-like DNA-binding domain superfamily/Winged helix DNA-binding domain"/>
    <property type="match status" value="1"/>
</dbReference>
<sequence length="270" mass="29811">MYGGEFDGAAAFSGGGFMPSQATQAPDSSFSTSKNREGRPLLSVTVKQIQGGIDESNLFIDGVEVNNVTLVGMVCKKDDKVSEYTFLVDDGTGRIECSRWVQESIDTEEMEGVSVGMYVRVHGHLRSLQGKRFINAFSIRPIADFNEITGHFIECMYVHLYNTKIRGSVTQPQLANSRMSTPMKGYQAVAPNQFSTSYGIGSLDSLSQSVLNLLKHPTYLAREEGVHRLMIAEQLNTPMEKVMEALEHLQDNGCVYSTIDNDHYKSSVNG</sequence>
<comment type="subcellular location">
    <subcellularLocation>
        <location evidence="1">Nucleus</location>
    </subcellularLocation>
</comment>
<dbReference type="GO" id="GO:0000781">
    <property type="term" value="C:chromosome, telomeric region"/>
    <property type="evidence" value="ECO:0007669"/>
    <property type="project" value="TreeGrafter"/>
</dbReference>
<evidence type="ECO:0000256" key="7">
    <source>
        <dbReference type="ARBA" id="ARBA00023204"/>
    </source>
</evidence>
<feature type="domain" description="OB" evidence="11">
    <location>
        <begin position="68"/>
        <end position="142"/>
    </location>
</feature>
<dbReference type="GO" id="GO:0006289">
    <property type="term" value="P:nucleotide-excision repair"/>
    <property type="evidence" value="ECO:0007669"/>
    <property type="project" value="TreeGrafter"/>
</dbReference>
<proteinExistence type="inferred from homology"/>
<dbReference type="Pfam" id="PF08784">
    <property type="entry name" value="RPA_C"/>
    <property type="match status" value="1"/>
</dbReference>
<dbReference type="FunCoup" id="A0A7J7D9A5">
    <property type="interactions" value="3402"/>
</dbReference>
<evidence type="ECO:0000259" key="11">
    <source>
        <dbReference type="Pfam" id="PF01336"/>
    </source>
</evidence>
<feature type="region of interest" description="Disordered" evidence="10">
    <location>
        <begin position="17"/>
        <end position="36"/>
    </location>
</feature>
<evidence type="ECO:0000313" key="14">
    <source>
        <dbReference type="Proteomes" id="UP000593562"/>
    </source>
</evidence>
<dbReference type="PANTHER" id="PTHR13989:SF16">
    <property type="entry name" value="REPLICATION PROTEIN A2"/>
    <property type="match status" value="1"/>
</dbReference>
<dbReference type="InterPro" id="IPR014646">
    <property type="entry name" value="Rfa2/RPA32"/>
</dbReference>
<dbReference type="InterPro" id="IPR036390">
    <property type="entry name" value="WH_DNA-bd_sf"/>
</dbReference>
<keyword evidence="8" id="KW-0539">Nucleus</keyword>
<evidence type="ECO:0000256" key="1">
    <source>
        <dbReference type="ARBA" id="ARBA00004123"/>
    </source>
</evidence>
<evidence type="ECO:0000259" key="12">
    <source>
        <dbReference type="Pfam" id="PF08784"/>
    </source>
</evidence>
<dbReference type="InterPro" id="IPR036388">
    <property type="entry name" value="WH-like_DNA-bd_sf"/>
</dbReference>
<dbReference type="EMBL" id="JAAARO010000009">
    <property type="protein sequence ID" value="KAF5742891.1"/>
    <property type="molecule type" value="Genomic_DNA"/>
</dbReference>
<evidence type="ECO:0000256" key="10">
    <source>
        <dbReference type="SAM" id="MobiDB-lite"/>
    </source>
</evidence>
<dbReference type="GO" id="GO:0003697">
    <property type="term" value="F:single-stranded DNA binding"/>
    <property type="evidence" value="ECO:0007669"/>
    <property type="project" value="TreeGrafter"/>
</dbReference>
<dbReference type="GO" id="GO:0006260">
    <property type="term" value="P:DNA replication"/>
    <property type="evidence" value="ECO:0007669"/>
    <property type="project" value="UniProtKB-KW"/>
</dbReference>
<dbReference type="InParanoid" id="A0A7J7D9A5"/>
<dbReference type="OrthoDB" id="25571at2759"/>
<dbReference type="GO" id="GO:0005662">
    <property type="term" value="C:DNA replication factor A complex"/>
    <property type="evidence" value="ECO:0007669"/>
    <property type="project" value="TreeGrafter"/>
</dbReference>
<feature type="domain" description="Replication protein A C-terminal" evidence="12">
    <location>
        <begin position="159"/>
        <end position="261"/>
    </location>
</feature>
<feature type="compositionally biased region" description="Polar residues" evidence="10">
    <location>
        <begin position="20"/>
        <end position="33"/>
    </location>
</feature>
<gene>
    <name evidence="13" type="ORF">HS088_TW09G00953</name>
</gene>
<dbReference type="PIRSF" id="PIRSF036949">
    <property type="entry name" value="RPA32"/>
    <property type="match status" value="1"/>
</dbReference>
<evidence type="ECO:0000256" key="3">
    <source>
        <dbReference type="ARBA" id="ARBA00022705"/>
    </source>
</evidence>
<keyword evidence="3" id="KW-0235">DNA replication</keyword>
<evidence type="ECO:0000256" key="9">
    <source>
        <dbReference type="ARBA" id="ARBA00057177"/>
    </source>
</evidence>
<keyword evidence="5" id="KW-0238">DNA-binding</keyword>
<keyword evidence="14" id="KW-1185">Reference proteome</keyword>
<accession>A0A7J7D9A5</accession>
<dbReference type="SUPFAM" id="SSF50249">
    <property type="entry name" value="Nucleic acid-binding proteins"/>
    <property type="match status" value="1"/>
</dbReference>
<dbReference type="Gene3D" id="2.40.50.140">
    <property type="entry name" value="Nucleic acid-binding proteins"/>
    <property type="match status" value="1"/>
</dbReference>
<dbReference type="InterPro" id="IPR004365">
    <property type="entry name" value="NA-bd_OB_tRNA"/>
</dbReference>
<keyword evidence="7" id="KW-0234">DNA repair</keyword>
<dbReference type="FunFam" id="1.10.10.10:FF:000168">
    <property type="entry name" value="Replication protein A 32 kDa subunit"/>
    <property type="match status" value="1"/>
</dbReference>
<evidence type="ECO:0000313" key="13">
    <source>
        <dbReference type="EMBL" id="KAF5742891.1"/>
    </source>
</evidence>
<dbReference type="AlphaFoldDB" id="A0A7J7D9A5"/>
<comment type="caution">
    <text evidence="13">The sequence shown here is derived from an EMBL/GenBank/DDBJ whole genome shotgun (WGS) entry which is preliminary data.</text>
</comment>